<reference evidence="1" key="1">
    <citation type="submission" date="2020-03" db="EMBL/GenBank/DDBJ databases">
        <title>Complete genome sequence of Acinetobacter baumannii ATCC19606T, which is a model strain for tolerization of antimicrobial agents.</title>
        <authorList>
            <person name="Tsubouchi T."/>
            <person name="Suzuki M."/>
            <person name="Niki M."/>
            <person name="Oinuma K."/>
            <person name="Niki M."/>
            <person name="Shibayama K."/>
            <person name="Kakeya H."/>
            <person name="Kaneko Y."/>
        </authorList>
    </citation>
    <scope>NUCLEOTIDE SEQUENCE</scope>
    <source>
        <strain evidence="1">ATCC19606</strain>
    </source>
</reference>
<gene>
    <name evidence="1" type="ORF">ATCC19606_17180</name>
</gene>
<sequence>MIVQEATQSNKFDYESILKFNENYQAAKLGMYHFKFLSDQDKKVFLLPMMKIIM</sequence>
<dbReference type="AlphaFoldDB" id="A0A6F8TG22"/>
<protein>
    <submittedName>
        <fullName evidence="1">Uncharacterized protein</fullName>
    </submittedName>
</protein>
<evidence type="ECO:0000313" key="1">
    <source>
        <dbReference type="EMBL" id="BCA99382.1"/>
    </source>
</evidence>
<dbReference type="EMBL" id="AP022836">
    <property type="protein sequence ID" value="BCA99382.1"/>
    <property type="molecule type" value="Genomic_DNA"/>
</dbReference>
<accession>A0A6F8TG22</accession>
<name>A0A6F8TG22_ACIBA</name>
<organism evidence="1">
    <name type="scientific">Acinetobacter baumannii</name>
    <dbReference type="NCBI Taxonomy" id="470"/>
    <lineage>
        <taxon>Bacteria</taxon>
        <taxon>Pseudomonadati</taxon>
        <taxon>Pseudomonadota</taxon>
        <taxon>Gammaproteobacteria</taxon>
        <taxon>Moraxellales</taxon>
        <taxon>Moraxellaceae</taxon>
        <taxon>Acinetobacter</taxon>
        <taxon>Acinetobacter calcoaceticus/baumannii complex</taxon>
    </lineage>
</organism>
<proteinExistence type="predicted"/>